<reference evidence="1" key="1">
    <citation type="journal article" date="2014" name="Int. J. Syst. Evol. Microbiol.">
        <title>Complete genome sequence of Corynebacterium casei LMG S-19264T (=DSM 44701T), isolated from a smear-ripened cheese.</title>
        <authorList>
            <consortium name="US DOE Joint Genome Institute (JGI-PGF)"/>
            <person name="Walter F."/>
            <person name="Albersmeier A."/>
            <person name="Kalinowski J."/>
            <person name="Ruckert C."/>
        </authorList>
    </citation>
    <scope>NUCLEOTIDE SEQUENCE</scope>
    <source>
        <strain evidence="1">KCTC 42590</strain>
    </source>
</reference>
<dbReference type="Proteomes" id="UP000630923">
    <property type="component" value="Unassembled WGS sequence"/>
</dbReference>
<evidence type="ECO:0000313" key="2">
    <source>
        <dbReference type="Proteomes" id="UP000630923"/>
    </source>
</evidence>
<evidence type="ECO:0008006" key="3">
    <source>
        <dbReference type="Google" id="ProtNLM"/>
    </source>
</evidence>
<comment type="caution">
    <text evidence="1">The sequence shown here is derived from an EMBL/GenBank/DDBJ whole genome shotgun (WGS) entry which is preliminary data.</text>
</comment>
<dbReference type="AlphaFoldDB" id="A0A919AWL7"/>
<keyword evidence="2" id="KW-1185">Reference proteome</keyword>
<dbReference type="Pfam" id="PF07310">
    <property type="entry name" value="PAS_5"/>
    <property type="match status" value="1"/>
</dbReference>
<dbReference type="InterPro" id="IPR009922">
    <property type="entry name" value="DUF1457"/>
</dbReference>
<accession>A0A919AWL7</accession>
<dbReference type="RefSeq" id="WP_191253758.1">
    <property type="nucleotide sequence ID" value="NZ_BNCI01000002.1"/>
</dbReference>
<protein>
    <recommendedName>
        <fullName evidence="3">PAS domain-containing protein</fullName>
    </recommendedName>
</protein>
<name>A0A919AWL7_9PROT</name>
<sequence>MSPNKQAPENIFEIIRGVYNTLPRVAGSILPHKRDLNPAAIKSCLPYILLAEHIGGGDLRYRLAGTHTTEIVGHEITGKTFNDLGFTNQTIKKHKCSLFEKMFRHPCGLYSKRRLPHDNGTTWEYHALYLPMHHDAKDPDMALIATKLVAVDHDENLSLVGKFRFYDVELIETDFIDLGAGTPDDMPYTHSMVPAE</sequence>
<reference evidence="1" key="2">
    <citation type="submission" date="2020-09" db="EMBL/GenBank/DDBJ databases">
        <authorList>
            <person name="Sun Q."/>
            <person name="Kim S."/>
        </authorList>
    </citation>
    <scope>NUCLEOTIDE SEQUENCE</scope>
    <source>
        <strain evidence="1">KCTC 42590</strain>
    </source>
</reference>
<evidence type="ECO:0000313" key="1">
    <source>
        <dbReference type="EMBL" id="GHF29986.1"/>
    </source>
</evidence>
<proteinExistence type="predicted"/>
<organism evidence="1 2">
    <name type="scientific">Kordiimonas sediminis</name>
    <dbReference type="NCBI Taxonomy" id="1735581"/>
    <lineage>
        <taxon>Bacteria</taxon>
        <taxon>Pseudomonadati</taxon>
        <taxon>Pseudomonadota</taxon>
        <taxon>Alphaproteobacteria</taxon>
        <taxon>Kordiimonadales</taxon>
        <taxon>Kordiimonadaceae</taxon>
        <taxon>Kordiimonas</taxon>
    </lineage>
</organism>
<dbReference type="EMBL" id="BNCI01000002">
    <property type="protein sequence ID" value="GHF29986.1"/>
    <property type="molecule type" value="Genomic_DNA"/>
</dbReference>
<gene>
    <name evidence="1" type="ORF">GCM10017044_26640</name>
</gene>